<name>A0A1G2FMW4_9BACT</name>
<sequence length="204" mass="23975">MSKNIEIEIRGPLTKEKFDNLVCLFDARAKKITEKDRVSIDYSTFLEGGVENRHKDIRLRVTNGIPEIIVKVGEWGGVEQRKELSVFAKPGEFDTLVEVFGALGFYKGMLCVRKSKVYEYKDIEFALVEVPEHSYYYEAEKMAHEKEDADKIIKEMSDICKNFGLKVFDKKQFFEYIDTLNKESNEVFEYKNHTPNYFKNRFNF</sequence>
<dbReference type="Gene3D" id="2.40.320.10">
    <property type="entry name" value="Hypothetical Protein Pfu-838710-001"/>
    <property type="match status" value="1"/>
</dbReference>
<evidence type="ECO:0000313" key="2">
    <source>
        <dbReference type="Proteomes" id="UP000177126"/>
    </source>
</evidence>
<dbReference type="InterPro" id="IPR033469">
    <property type="entry name" value="CYTH-like_dom_sf"/>
</dbReference>
<dbReference type="AlphaFoldDB" id="A0A1G2FMW4"/>
<dbReference type="SUPFAM" id="SSF55154">
    <property type="entry name" value="CYTH-like phosphatases"/>
    <property type="match status" value="1"/>
</dbReference>
<reference evidence="1 2" key="1">
    <citation type="journal article" date="2016" name="Nat. Commun.">
        <title>Thousands of microbial genomes shed light on interconnected biogeochemical processes in an aquifer system.</title>
        <authorList>
            <person name="Anantharaman K."/>
            <person name="Brown C.T."/>
            <person name="Hug L.A."/>
            <person name="Sharon I."/>
            <person name="Castelle C.J."/>
            <person name="Probst A.J."/>
            <person name="Thomas B.C."/>
            <person name="Singh A."/>
            <person name="Wilkins M.J."/>
            <person name="Karaoz U."/>
            <person name="Brodie E.L."/>
            <person name="Williams K.H."/>
            <person name="Hubbard S.S."/>
            <person name="Banfield J.F."/>
        </authorList>
    </citation>
    <scope>NUCLEOTIDE SEQUENCE [LARGE SCALE GENOMIC DNA]</scope>
</reference>
<gene>
    <name evidence="1" type="ORF">A3B04_03635</name>
</gene>
<evidence type="ECO:0008006" key="3">
    <source>
        <dbReference type="Google" id="ProtNLM"/>
    </source>
</evidence>
<protein>
    <recommendedName>
        <fullName evidence="3">CYTH domain-containing protein</fullName>
    </recommendedName>
</protein>
<organism evidence="1 2">
    <name type="scientific">Candidatus Portnoybacteria bacterium RIFCSPLOWO2_02_FULL_39_11</name>
    <dbReference type="NCBI Taxonomy" id="1802001"/>
    <lineage>
        <taxon>Bacteria</taxon>
        <taxon>Candidatus Portnoyibacteriota</taxon>
    </lineage>
</organism>
<dbReference type="EMBL" id="MHNF01000060">
    <property type="protein sequence ID" value="OGZ39415.1"/>
    <property type="molecule type" value="Genomic_DNA"/>
</dbReference>
<comment type="caution">
    <text evidence="1">The sequence shown here is derived from an EMBL/GenBank/DDBJ whole genome shotgun (WGS) entry which is preliminary data.</text>
</comment>
<dbReference type="Proteomes" id="UP000177126">
    <property type="component" value="Unassembled WGS sequence"/>
</dbReference>
<evidence type="ECO:0000313" key="1">
    <source>
        <dbReference type="EMBL" id="OGZ39415.1"/>
    </source>
</evidence>
<accession>A0A1G2FMW4</accession>
<proteinExistence type="predicted"/>